<dbReference type="Pfam" id="PF01381">
    <property type="entry name" value="HTH_3"/>
    <property type="match status" value="1"/>
</dbReference>
<gene>
    <name evidence="2" type="ORF">CH378_16440</name>
</gene>
<dbReference type="RefSeq" id="WP_100739009.1">
    <property type="nucleotide sequence ID" value="NZ_NPDO01000018.1"/>
</dbReference>
<evidence type="ECO:0000259" key="1">
    <source>
        <dbReference type="PROSITE" id="PS50943"/>
    </source>
</evidence>
<feature type="domain" description="HTH cro/C1-type" evidence="1">
    <location>
        <begin position="10"/>
        <end position="65"/>
    </location>
</feature>
<dbReference type="EMBL" id="NPDP01000033">
    <property type="protein sequence ID" value="PJZ28783.1"/>
    <property type="molecule type" value="Genomic_DNA"/>
</dbReference>
<name>A0ABX4N5W4_9LEPT</name>
<dbReference type="SUPFAM" id="SSF47413">
    <property type="entry name" value="lambda repressor-like DNA-binding domains"/>
    <property type="match status" value="1"/>
</dbReference>
<dbReference type="InterPro" id="IPR001387">
    <property type="entry name" value="Cro/C1-type_HTH"/>
</dbReference>
<dbReference type="Proteomes" id="UP000231919">
    <property type="component" value="Unassembled WGS sequence"/>
</dbReference>
<proteinExistence type="predicted"/>
<keyword evidence="3" id="KW-1185">Reference proteome</keyword>
<protein>
    <recommendedName>
        <fullName evidence="1">HTH cro/C1-type domain-containing protein</fullName>
    </recommendedName>
</protein>
<dbReference type="SMART" id="SM00530">
    <property type="entry name" value="HTH_XRE"/>
    <property type="match status" value="1"/>
</dbReference>
<evidence type="ECO:0000313" key="3">
    <source>
        <dbReference type="Proteomes" id="UP000231919"/>
    </source>
</evidence>
<dbReference type="Gene3D" id="1.10.260.40">
    <property type="entry name" value="lambda repressor-like DNA-binding domains"/>
    <property type="match status" value="1"/>
</dbReference>
<sequence length="120" mass="13848">MNANVFGAYVREKREGAKVRLKELAGALDITSVYLSDIETGKRNPPSDEKLRLISAKLNIDYKDLKERAIKYRKKAEFDISDEDSNKSQLALKMARVWNNLSEEEVMKISRILDSIKERE</sequence>
<reference evidence="2 3" key="1">
    <citation type="submission" date="2017-07" db="EMBL/GenBank/DDBJ databases">
        <title>Leptospira spp. isolated from tropical soils.</title>
        <authorList>
            <person name="Thibeaux R."/>
            <person name="Iraola G."/>
            <person name="Ferres I."/>
            <person name="Bierque E."/>
            <person name="Girault D."/>
            <person name="Soupe-Gilbert M.-E."/>
            <person name="Picardeau M."/>
            <person name="Goarant C."/>
        </authorList>
    </citation>
    <scope>NUCLEOTIDE SEQUENCE [LARGE SCALE GENOMIC DNA]</scope>
    <source>
        <strain evidence="2 3">JW2-C-B1</strain>
    </source>
</reference>
<evidence type="ECO:0000313" key="2">
    <source>
        <dbReference type="EMBL" id="PJZ28783.1"/>
    </source>
</evidence>
<dbReference type="InterPro" id="IPR010982">
    <property type="entry name" value="Lambda_DNA-bd_dom_sf"/>
</dbReference>
<comment type="caution">
    <text evidence="2">The sequence shown here is derived from an EMBL/GenBank/DDBJ whole genome shotgun (WGS) entry which is preliminary data.</text>
</comment>
<organism evidence="2 3">
    <name type="scientific">Leptospira kmetyi</name>
    <dbReference type="NCBI Taxonomy" id="408139"/>
    <lineage>
        <taxon>Bacteria</taxon>
        <taxon>Pseudomonadati</taxon>
        <taxon>Spirochaetota</taxon>
        <taxon>Spirochaetia</taxon>
        <taxon>Leptospirales</taxon>
        <taxon>Leptospiraceae</taxon>
        <taxon>Leptospira</taxon>
    </lineage>
</organism>
<dbReference type="CDD" id="cd00093">
    <property type="entry name" value="HTH_XRE"/>
    <property type="match status" value="1"/>
</dbReference>
<dbReference type="PROSITE" id="PS50943">
    <property type="entry name" value="HTH_CROC1"/>
    <property type="match status" value="1"/>
</dbReference>
<accession>A0ABX4N5W4</accession>